<gene>
    <name evidence="1" type="ORF">LLUT_LOCUS28690</name>
</gene>
<dbReference type="SUPFAM" id="SSF51445">
    <property type="entry name" value="(Trans)glycosidases"/>
    <property type="match status" value="1"/>
</dbReference>
<dbReference type="InterPro" id="IPR045053">
    <property type="entry name" value="MAN-like"/>
</dbReference>
<sequence>MSDEEQMVFLQGWIDSHTNDSITILNKPLIIKEFGKIIKENTEYRDSFTSDVYSYISEVAKNSDGGMAAGMVWQIMSEGTNSYSDEYEIVLSQSPSTTKIIRDQSTRMAALKVPFAPAGPETVLVRAALRHAYPISLL</sequence>
<evidence type="ECO:0000313" key="2">
    <source>
        <dbReference type="Proteomes" id="UP001497480"/>
    </source>
</evidence>
<dbReference type="Proteomes" id="UP001497480">
    <property type="component" value="Unassembled WGS sequence"/>
</dbReference>
<dbReference type="Gene3D" id="3.20.20.80">
    <property type="entry name" value="Glycosidases"/>
    <property type="match status" value="1"/>
</dbReference>
<name>A0AAV1Y1F3_LUPLU</name>
<dbReference type="GO" id="GO:0016985">
    <property type="term" value="F:mannan endo-1,4-beta-mannosidase activity"/>
    <property type="evidence" value="ECO:0007669"/>
    <property type="project" value="UniProtKB-EC"/>
</dbReference>
<dbReference type="InterPro" id="IPR017853">
    <property type="entry name" value="GH"/>
</dbReference>
<dbReference type="PANTHER" id="PTHR31451:SF53">
    <property type="entry name" value="MANNAN ENDO-1,4-BETA-MANNOSIDASE"/>
    <property type="match status" value="1"/>
</dbReference>
<dbReference type="EMBL" id="CAXHTB010000020">
    <property type="protein sequence ID" value="CAL0327630.1"/>
    <property type="molecule type" value="Genomic_DNA"/>
</dbReference>
<dbReference type="AlphaFoldDB" id="A0AAV1Y1F3"/>
<accession>A0AAV1Y1F3</accession>
<reference evidence="1 2" key="1">
    <citation type="submission" date="2024-03" db="EMBL/GenBank/DDBJ databases">
        <authorList>
            <person name="Martinez-Hernandez J."/>
        </authorList>
    </citation>
    <scope>NUCLEOTIDE SEQUENCE [LARGE SCALE GENOMIC DNA]</scope>
</reference>
<comment type="caution">
    <text evidence="1">The sequence shown here is derived from an EMBL/GenBank/DDBJ whole genome shotgun (WGS) entry which is preliminary data.</text>
</comment>
<keyword evidence="2" id="KW-1185">Reference proteome</keyword>
<evidence type="ECO:0000313" key="1">
    <source>
        <dbReference type="EMBL" id="CAL0327630.1"/>
    </source>
</evidence>
<dbReference type="PANTHER" id="PTHR31451">
    <property type="match status" value="1"/>
</dbReference>
<proteinExistence type="predicted"/>
<organism evidence="1 2">
    <name type="scientific">Lupinus luteus</name>
    <name type="common">European yellow lupine</name>
    <dbReference type="NCBI Taxonomy" id="3873"/>
    <lineage>
        <taxon>Eukaryota</taxon>
        <taxon>Viridiplantae</taxon>
        <taxon>Streptophyta</taxon>
        <taxon>Embryophyta</taxon>
        <taxon>Tracheophyta</taxon>
        <taxon>Spermatophyta</taxon>
        <taxon>Magnoliopsida</taxon>
        <taxon>eudicotyledons</taxon>
        <taxon>Gunneridae</taxon>
        <taxon>Pentapetalae</taxon>
        <taxon>rosids</taxon>
        <taxon>fabids</taxon>
        <taxon>Fabales</taxon>
        <taxon>Fabaceae</taxon>
        <taxon>Papilionoideae</taxon>
        <taxon>50 kb inversion clade</taxon>
        <taxon>genistoids sensu lato</taxon>
        <taxon>core genistoids</taxon>
        <taxon>Genisteae</taxon>
        <taxon>Lupinus</taxon>
    </lineage>
</organism>
<protein>
    <submittedName>
        <fullName evidence="1">Uncharacterized protein</fullName>
    </submittedName>
</protein>